<accession>A0ABT1HI76</accession>
<dbReference type="Pfam" id="PF13692">
    <property type="entry name" value="Glyco_trans_1_4"/>
    <property type="match status" value="1"/>
</dbReference>
<keyword evidence="2" id="KW-1185">Reference proteome</keyword>
<dbReference type="SUPFAM" id="SSF53756">
    <property type="entry name" value="UDP-Glycosyltransferase/glycogen phosphorylase"/>
    <property type="match status" value="1"/>
</dbReference>
<name>A0ABT1HI76_9NOCA</name>
<dbReference type="Proteomes" id="UP001206895">
    <property type="component" value="Unassembled WGS sequence"/>
</dbReference>
<gene>
    <name evidence="1" type="ORF">LX13_002918</name>
</gene>
<sequence>MTTADARETRVPHTVIYVGPESTAGGIGHYSDVFVEALRDQIDEVIAIRHPGPGSDSVAELRKRRREIHRRIQEPGRVVVHSEISGGSVESFWPTAFLEHAHPGLRNSVTVHDPPGLVWLPARTRLLARSRVASHALHYPTRPLIRSLERRAARDRSLFGLTRIGARSLAARYPRADVHHVPHFVLDRPVITPVAERPRAVGIFGLVYRGKGFEHIERIRAELDPSVGLRIAGRGTESLPSMPGVEVLGGLDGAELDNFFASVRALLVPYGQRTPYGDVFPASGVVAHAIGYLTPVVSTAHGALSEMAEDGGAVVVEAEGPSVAPALSRAATELIDDSDALERLATELRALRDERSPRKVVEGFVEVWSR</sequence>
<reference evidence="1 2" key="1">
    <citation type="submission" date="2022-06" db="EMBL/GenBank/DDBJ databases">
        <title>Genomic Encyclopedia of Archaeal and Bacterial Type Strains, Phase II (KMG-II): from individual species to whole genera.</title>
        <authorList>
            <person name="Goeker M."/>
        </authorList>
    </citation>
    <scope>NUCLEOTIDE SEQUENCE [LARGE SCALE GENOMIC DNA]</scope>
    <source>
        <strain evidence="1 2">DSM 44693</strain>
    </source>
</reference>
<organism evidence="1 2">
    <name type="scientific">Williamsia maris</name>
    <dbReference type="NCBI Taxonomy" id="72806"/>
    <lineage>
        <taxon>Bacteria</taxon>
        <taxon>Bacillati</taxon>
        <taxon>Actinomycetota</taxon>
        <taxon>Actinomycetes</taxon>
        <taxon>Mycobacteriales</taxon>
        <taxon>Nocardiaceae</taxon>
        <taxon>Williamsia</taxon>
    </lineage>
</organism>
<dbReference type="RefSeq" id="WP_253662065.1">
    <property type="nucleotide sequence ID" value="NZ_BAAAJQ010000001.1"/>
</dbReference>
<proteinExistence type="predicted"/>
<evidence type="ECO:0000313" key="1">
    <source>
        <dbReference type="EMBL" id="MCP2177090.1"/>
    </source>
</evidence>
<protein>
    <submittedName>
        <fullName evidence="1">Glycosyltransferase involved in cell wall bisynthesis</fullName>
    </submittedName>
</protein>
<evidence type="ECO:0000313" key="2">
    <source>
        <dbReference type="Proteomes" id="UP001206895"/>
    </source>
</evidence>
<dbReference type="EMBL" id="JAMTCJ010000003">
    <property type="protein sequence ID" value="MCP2177090.1"/>
    <property type="molecule type" value="Genomic_DNA"/>
</dbReference>
<comment type="caution">
    <text evidence="1">The sequence shown here is derived from an EMBL/GenBank/DDBJ whole genome shotgun (WGS) entry which is preliminary data.</text>
</comment>
<dbReference type="Gene3D" id="3.40.50.2000">
    <property type="entry name" value="Glycogen Phosphorylase B"/>
    <property type="match status" value="1"/>
</dbReference>